<dbReference type="AlphaFoldDB" id="A0A0F9NMH8"/>
<reference evidence="1" key="1">
    <citation type="journal article" date="2015" name="Nature">
        <title>Complex archaea that bridge the gap between prokaryotes and eukaryotes.</title>
        <authorList>
            <person name="Spang A."/>
            <person name="Saw J.H."/>
            <person name="Jorgensen S.L."/>
            <person name="Zaremba-Niedzwiedzka K."/>
            <person name="Martijn J."/>
            <person name="Lind A.E."/>
            <person name="van Eijk R."/>
            <person name="Schleper C."/>
            <person name="Guy L."/>
            <person name="Ettema T.J."/>
        </authorList>
    </citation>
    <scope>NUCLEOTIDE SEQUENCE</scope>
</reference>
<comment type="caution">
    <text evidence="1">The sequence shown here is derived from an EMBL/GenBank/DDBJ whole genome shotgun (WGS) entry which is preliminary data.</text>
</comment>
<accession>A0A0F9NMH8</accession>
<protein>
    <submittedName>
        <fullName evidence="1">Uncharacterized protein</fullName>
    </submittedName>
</protein>
<name>A0A0F9NMH8_9ZZZZ</name>
<sequence length="126" mass="14745">MQFKDIVQSVRSKPCDYITIYYLNRDPNSSKVIERTCCCNVLPISLQSYADAIHSISVCYHDGSGDNYYRCRYQKDIEWDFWHSEPPKTKMSEDEFARLIEELHLEDEAGEYGFGGDWWKNAQGVV</sequence>
<dbReference type="EMBL" id="LAZR01003216">
    <property type="protein sequence ID" value="KKN20700.1"/>
    <property type="molecule type" value="Genomic_DNA"/>
</dbReference>
<proteinExistence type="predicted"/>
<organism evidence="1">
    <name type="scientific">marine sediment metagenome</name>
    <dbReference type="NCBI Taxonomy" id="412755"/>
    <lineage>
        <taxon>unclassified sequences</taxon>
        <taxon>metagenomes</taxon>
        <taxon>ecological metagenomes</taxon>
    </lineage>
</organism>
<evidence type="ECO:0000313" key="1">
    <source>
        <dbReference type="EMBL" id="KKN20700.1"/>
    </source>
</evidence>
<gene>
    <name evidence="1" type="ORF">LCGC14_0932720</name>
</gene>